<accession>A0A927C268</accession>
<feature type="chain" id="PRO_5038124154" evidence="1">
    <location>
        <begin position="20"/>
        <end position="240"/>
    </location>
</feature>
<evidence type="ECO:0000313" key="2">
    <source>
        <dbReference type="EMBL" id="MBD2858667.1"/>
    </source>
</evidence>
<dbReference type="EMBL" id="JACXLD010000003">
    <property type="protein sequence ID" value="MBD2858667.1"/>
    <property type="molecule type" value="Genomic_DNA"/>
</dbReference>
<evidence type="ECO:0000256" key="1">
    <source>
        <dbReference type="SAM" id="SignalP"/>
    </source>
</evidence>
<reference evidence="2" key="1">
    <citation type="submission" date="2020-09" db="EMBL/GenBank/DDBJ databases">
        <authorList>
            <person name="Yoon J.-W."/>
        </authorList>
    </citation>
    <scope>NUCLEOTIDE SEQUENCE</scope>
    <source>
        <strain evidence="2">KMU-158</strain>
    </source>
</reference>
<keyword evidence="3" id="KW-1185">Reference proteome</keyword>
<proteinExistence type="predicted"/>
<dbReference type="InterPro" id="IPR007433">
    <property type="entry name" value="DUF481"/>
</dbReference>
<keyword evidence="1" id="KW-0732">Signal</keyword>
<comment type="caution">
    <text evidence="2">The sequence shown here is derived from an EMBL/GenBank/DDBJ whole genome shotgun (WGS) entry which is preliminary data.</text>
</comment>
<feature type="signal peptide" evidence="1">
    <location>
        <begin position="1"/>
        <end position="19"/>
    </location>
</feature>
<gene>
    <name evidence="2" type="ORF">IB286_06550</name>
</gene>
<evidence type="ECO:0000313" key="3">
    <source>
        <dbReference type="Proteomes" id="UP000610558"/>
    </source>
</evidence>
<protein>
    <submittedName>
        <fullName evidence="2">DUF481 domain-containing protein</fullName>
    </submittedName>
</protein>
<name>A0A927C268_9GAMM</name>
<sequence>MKRFSTFIFATLFSLPVLAEEAGAKWSGDLEFGYNQTEGNTEESSVLGKMAAKREHGLWTYDAKASGQNTEASGVRSAEQYFTSHRLAYDIDENDYTFGYLSVDKDRFSGYVYQGTVSFGYGRRILKTEKATWDAEIGPGVRVSEFETPSAAGDGKIEEPVLRLSTDFNYKLSETAEFAQSVAVDAGSENTVTKSVTSLKTKIVGGFGLKISYTIDYNETVPSGTQHMDRQTSVTVVYSF</sequence>
<organism evidence="2 3">
    <name type="scientific">Spongiibacter pelagi</name>
    <dbReference type="NCBI Taxonomy" id="2760804"/>
    <lineage>
        <taxon>Bacteria</taxon>
        <taxon>Pseudomonadati</taxon>
        <taxon>Pseudomonadota</taxon>
        <taxon>Gammaproteobacteria</taxon>
        <taxon>Cellvibrionales</taxon>
        <taxon>Spongiibacteraceae</taxon>
        <taxon>Spongiibacter</taxon>
    </lineage>
</organism>
<dbReference type="Pfam" id="PF04338">
    <property type="entry name" value="DUF481"/>
    <property type="match status" value="1"/>
</dbReference>
<dbReference type="AlphaFoldDB" id="A0A927C268"/>
<dbReference type="Proteomes" id="UP000610558">
    <property type="component" value="Unassembled WGS sequence"/>
</dbReference>
<dbReference type="RefSeq" id="WP_190763764.1">
    <property type="nucleotide sequence ID" value="NZ_JACXLD010000003.1"/>
</dbReference>